<feature type="transmembrane region" description="Helical" evidence="1">
    <location>
        <begin position="42"/>
        <end position="61"/>
    </location>
</feature>
<dbReference type="EMBL" id="LAZR01056462">
    <property type="protein sequence ID" value="KKK74136.1"/>
    <property type="molecule type" value="Genomic_DNA"/>
</dbReference>
<keyword evidence="1" id="KW-0472">Membrane</keyword>
<keyword evidence="1" id="KW-1133">Transmembrane helix</keyword>
<protein>
    <submittedName>
        <fullName evidence="2">Uncharacterized protein</fullName>
    </submittedName>
</protein>
<gene>
    <name evidence="2" type="ORF">LCGC14_2886770</name>
</gene>
<name>A0A0F9APJ3_9ZZZZ</name>
<keyword evidence="1" id="KW-0812">Transmembrane</keyword>
<reference evidence="2" key="1">
    <citation type="journal article" date="2015" name="Nature">
        <title>Complex archaea that bridge the gap between prokaryotes and eukaryotes.</title>
        <authorList>
            <person name="Spang A."/>
            <person name="Saw J.H."/>
            <person name="Jorgensen S.L."/>
            <person name="Zaremba-Niedzwiedzka K."/>
            <person name="Martijn J."/>
            <person name="Lind A.E."/>
            <person name="van Eijk R."/>
            <person name="Schleper C."/>
            <person name="Guy L."/>
            <person name="Ettema T.J."/>
        </authorList>
    </citation>
    <scope>NUCLEOTIDE SEQUENCE</scope>
</reference>
<evidence type="ECO:0000313" key="2">
    <source>
        <dbReference type="EMBL" id="KKK74136.1"/>
    </source>
</evidence>
<comment type="caution">
    <text evidence="2">The sequence shown here is derived from an EMBL/GenBank/DDBJ whole genome shotgun (WGS) entry which is preliminary data.</text>
</comment>
<organism evidence="2">
    <name type="scientific">marine sediment metagenome</name>
    <dbReference type="NCBI Taxonomy" id="412755"/>
    <lineage>
        <taxon>unclassified sequences</taxon>
        <taxon>metagenomes</taxon>
        <taxon>ecological metagenomes</taxon>
    </lineage>
</organism>
<sequence length="143" mass="15647">DMGLGEGGMGSWGGGGACIPCHRGRFLAQKGGFMRFELSRNWLLELILVFVLALFVFGSLGCGSDVATLQPMEDRNTLYFNNGNAYFGFDSESGRFCFWNNKLSSVFCGGLVEYKWVVGARIEDLEPKIAFETSGGRGHNPPD</sequence>
<dbReference type="AlphaFoldDB" id="A0A0F9APJ3"/>
<feature type="non-terminal residue" evidence="2">
    <location>
        <position position="1"/>
    </location>
</feature>
<evidence type="ECO:0000256" key="1">
    <source>
        <dbReference type="SAM" id="Phobius"/>
    </source>
</evidence>
<accession>A0A0F9APJ3</accession>
<proteinExistence type="predicted"/>